<feature type="transmembrane region" description="Helical" evidence="8">
    <location>
        <begin position="148"/>
        <end position="166"/>
    </location>
</feature>
<dbReference type="PANTHER" id="PTHR21212:SF0">
    <property type="entry name" value="SEIPIN"/>
    <property type="match status" value="1"/>
</dbReference>
<dbReference type="EMBL" id="JAVFWL010000005">
    <property type="protein sequence ID" value="KAK6755157.1"/>
    <property type="molecule type" value="Genomic_DNA"/>
</dbReference>
<evidence type="ECO:0000256" key="5">
    <source>
        <dbReference type="ARBA" id="ARBA00022989"/>
    </source>
</evidence>
<evidence type="ECO:0000256" key="2">
    <source>
        <dbReference type="ARBA" id="ARBA00022064"/>
    </source>
</evidence>
<keyword evidence="10" id="KW-1185">Reference proteome</keyword>
<evidence type="ECO:0000256" key="6">
    <source>
        <dbReference type="ARBA" id="ARBA00023098"/>
    </source>
</evidence>
<keyword evidence="3 8" id="KW-0812">Transmembrane</keyword>
<evidence type="ECO:0000313" key="10">
    <source>
        <dbReference type="Proteomes" id="UP001303046"/>
    </source>
</evidence>
<evidence type="ECO:0000256" key="1">
    <source>
        <dbReference type="ARBA" id="ARBA00004477"/>
    </source>
</evidence>
<comment type="subcellular location">
    <subcellularLocation>
        <location evidence="1">Endoplasmic reticulum membrane</location>
        <topology evidence="1">Multi-pass membrane protein</topology>
    </subcellularLocation>
</comment>
<dbReference type="CDD" id="cd23995">
    <property type="entry name" value="Seipin_BSCL2_like"/>
    <property type="match status" value="1"/>
</dbReference>
<keyword evidence="5 8" id="KW-1133">Transmembrane helix</keyword>
<dbReference type="InterPro" id="IPR009617">
    <property type="entry name" value="Seipin"/>
</dbReference>
<dbReference type="Pfam" id="PF06775">
    <property type="entry name" value="Seipin"/>
    <property type="match status" value="1"/>
</dbReference>
<keyword evidence="6" id="KW-0443">Lipid metabolism</keyword>
<keyword evidence="7 8" id="KW-0472">Membrane</keyword>
<evidence type="ECO:0000256" key="3">
    <source>
        <dbReference type="ARBA" id="ARBA00022692"/>
    </source>
</evidence>
<feature type="transmembrane region" description="Helical" evidence="8">
    <location>
        <begin position="229"/>
        <end position="249"/>
    </location>
</feature>
<evidence type="ECO:0000256" key="8">
    <source>
        <dbReference type="SAM" id="Phobius"/>
    </source>
</evidence>
<evidence type="ECO:0000256" key="4">
    <source>
        <dbReference type="ARBA" id="ARBA00022824"/>
    </source>
</evidence>
<gene>
    <name evidence="9" type="primary">Necator_chrV.g18667</name>
    <name evidence="9" type="ORF">RB195_013876</name>
</gene>
<proteinExistence type="predicted"/>
<protein>
    <recommendedName>
        <fullName evidence="2">Seipin</fullName>
    </recommendedName>
</protein>
<name>A0ABR1DXI5_NECAM</name>
<keyword evidence="4" id="KW-0256">Endoplasmic reticulum</keyword>
<sequence length="335" mass="38325">MLSEVAHFLRLRIGRLFRFSERVNPVYTATLLIFQFSLALVTSLVVPLVVRRLALPSSIENEIDLNLSFSTCRSDLHGVCSFPSAAVEYEKGTLFSPTVEYSLSIRLRFVDNDQGRRLGFFQNVLSFHNENQQLKTYTKTSYLREPSLFTKALWVFFFPLYFTGFFHDYNSLDILMTSSHIETLTHPSTKLFYELQDRFAQVDSASLVIGAQFGIIRYLLYNWPITTSLILFLGSFSVCFSSIICYWGVKSFLGDSETHNAETAFSLLPRSFSKDVGLNGKSTMIRPKVPHDEYIPDNVDEVPSSVNFSEVPGWEVLPSQNNFDDVTNSNIRRRK</sequence>
<comment type="caution">
    <text evidence="9">The sequence shown here is derived from an EMBL/GenBank/DDBJ whole genome shotgun (WGS) entry which is preliminary data.</text>
</comment>
<organism evidence="9 10">
    <name type="scientific">Necator americanus</name>
    <name type="common">Human hookworm</name>
    <dbReference type="NCBI Taxonomy" id="51031"/>
    <lineage>
        <taxon>Eukaryota</taxon>
        <taxon>Metazoa</taxon>
        <taxon>Ecdysozoa</taxon>
        <taxon>Nematoda</taxon>
        <taxon>Chromadorea</taxon>
        <taxon>Rhabditida</taxon>
        <taxon>Rhabditina</taxon>
        <taxon>Rhabditomorpha</taxon>
        <taxon>Strongyloidea</taxon>
        <taxon>Ancylostomatidae</taxon>
        <taxon>Bunostominae</taxon>
        <taxon>Necator</taxon>
    </lineage>
</organism>
<reference evidence="9 10" key="1">
    <citation type="submission" date="2023-08" db="EMBL/GenBank/DDBJ databases">
        <title>A Necator americanus chromosomal reference genome.</title>
        <authorList>
            <person name="Ilik V."/>
            <person name="Petrzelkova K.J."/>
            <person name="Pardy F."/>
            <person name="Fuh T."/>
            <person name="Niatou-Singa F.S."/>
            <person name="Gouil Q."/>
            <person name="Baker L."/>
            <person name="Ritchie M.E."/>
            <person name="Jex A.R."/>
            <person name="Gazzola D."/>
            <person name="Li H."/>
            <person name="Toshio Fujiwara R."/>
            <person name="Zhan B."/>
            <person name="Aroian R.V."/>
            <person name="Pafco B."/>
            <person name="Schwarz E.M."/>
        </authorList>
    </citation>
    <scope>NUCLEOTIDE SEQUENCE [LARGE SCALE GENOMIC DNA]</scope>
    <source>
        <strain evidence="9 10">Aroian</strain>
        <tissue evidence="9">Whole animal</tissue>
    </source>
</reference>
<feature type="transmembrane region" description="Helical" evidence="8">
    <location>
        <begin position="26"/>
        <end position="50"/>
    </location>
</feature>
<evidence type="ECO:0000313" key="9">
    <source>
        <dbReference type="EMBL" id="KAK6755157.1"/>
    </source>
</evidence>
<evidence type="ECO:0000256" key="7">
    <source>
        <dbReference type="ARBA" id="ARBA00023136"/>
    </source>
</evidence>
<dbReference type="Proteomes" id="UP001303046">
    <property type="component" value="Unassembled WGS sequence"/>
</dbReference>
<dbReference type="PANTHER" id="PTHR21212">
    <property type="entry name" value="BERNARDINELLI-SEIP CONGENITAL LIPODYSTROPHY 2 HOMOLOG BSCL2 PROTEIN"/>
    <property type="match status" value="1"/>
</dbReference>
<accession>A0ABR1DXI5</accession>